<sequence length="201" mass="22040">MPSAKVIAPTVALGASAASAGGYMYATSGGDTILYKVKSSLKDYQRVLSSKEDPIWKKFKEVYKSKESGKIPNISEDQIGAWCEDTLKESFNKEKYDQAMMWCVVDNRSLKDSLSKALLPTSGATEKWQKAWEKFNSGNSNAGDLKLPDDALGSTKPSEKTAGGTALNGWCAAKYEMKMYELGVEDMSKKVEKWCSEEAGN</sequence>
<protein>
    <recommendedName>
        <fullName evidence="4">Lipoprotein</fullName>
    </recommendedName>
</protein>
<feature type="chain" id="PRO_5003232566" description="Lipoprotein" evidence="1">
    <location>
        <begin position="21"/>
        <end position="201"/>
    </location>
</feature>
<evidence type="ECO:0000313" key="3">
    <source>
        <dbReference type="Proteomes" id="UP000008637"/>
    </source>
</evidence>
<dbReference type="AlphaFoldDB" id="E8ZJP4"/>
<keyword evidence="1" id="KW-0732">Signal</keyword>
<dbReference type="EMBL" id="FR773153">
    <property type="protein sequence ID" value="CBY93365.1"/>
    <property type="molecule type" value="Genomic_DNA"/>
</dbReference>
<keyword evidence="3" id="KW-1185">Reference proteome</keyword>
<evidence type="ECO:0008006" key="4">
    <source>
        <dbReference type="Google" id="ProtNLM"/>
    </source>
</evidence>
<accession>E8ZJP4</accession>
<evidence type="ECO:0000313" key="2">
    <source>
        <dbReference type="EMBL" id="CBY93365.1"/>
    </source>
</evidence>
<dbReference type="Proteomes" id="UP000008637">
    <property type="component" value="Chromosome"/>
</dbReference>
<dbReference type="HOGENOM" id="CLU_098620_4_1_14"/>
<reference evidence="2 3" key="1">
    <citation type="journal article" date="2011" name="J. Bacteriol.">
        <title>Complete genome sequence of Mycoplasma haemofelis, a hemotropic mycoplasma.</title>
        <authorList>
            <person name="Barker E.N."/>
            <person name="Helps C.R."/>
            <person name="Peters I.R."/>
            <person name="Darby A.C."/>
            <person name="Radford A.D."/>
            <person name="Tasker S."/>
        </authorList>
    </citation>
    <scope>NUCLEOTIDE SEQUENCE [LARGE SCALE GENOMIC DNA]</scope>
    <source>
        <strain evidence="2 3">Langford 1</strain>
    </source>
</reference>
<name>E8ZJP4_MYCHL</name>
<feature type="signal peptide" evidence="1">
    <location>
        <begin position="1"/>
        <end position="20"/>
    </location>
</feature>
<gene>
    <name evidence="2" type="ORF">HF1_13570</name>
</gene>
<evidence type="ECO:0000256" key="1">
    <source>
        <dbReference type="SAM" id="SignalP"/>
    </source>
</evidence>
<organism evidence="2 3">
    <name type="scientific">Mycoplasma haemofelis (strain Langford 1)</name>
    <name type="common">Haemobartonella felis</name>
    <dbReference type="NCBI Taxonomy" id="941640"/>
    <lineage>
        <taxon>Bacteria</taxon>
        <taxon>Bacillati</taxon>
        <taxon>Mycoplasmatota</taxon>
        <taxon>Mollicutes</taxon>
        <taxon>Mycoplasmataceae</taxon>
        <taxon>Mycoplasma</taxon>
    </lineage>
</organism>
<proteinExistence type="predicted"/>
<dbReference type="OrthoDB" id="9803749at2"/>
<dbReference type="KEGG" id="mha:HF1_13570"/>